<dbReference type="EMBL" id="JACGWV010000001">
    <property type="protein sequence ID" value="MBA8807184.1"/>
    <property type="molecule type" value="Genomic_DNA"/>
</dbReference>
<dbReference type="Proteomes" id="UP000540568">
    <property type="component" value="Unassembled WGS sequence"/>
</dbReference>
<comment type="similarity">
    <text evidence="2">Belongs to the oxygen-dependent FAD-linked oxidoreductase family.</text>
</comment>
<evidence type="ECO:0000313" key="8">
    <source>
        <dbReference type="Proteomes" id="UP000540568"/>
    </source>
</evidence>
<evidence type="ECO:0000256" key="5">
    <source>
        <dbReference type="ARBA" id="ARBA00023002"/>
    </source>
</evidence>
<dbReference type="InterPro" id="IPR006094">
    <property type="entry name" value="Oxid_FAD_bind_N"/>
</dbReference>
<dbReference type="InterPro" id="IPR050416">
    <property type="entry name" value="FAD-linked_Oxidoreductase"/>
</dbReference>
<keyword evidence="4" id="KW-0274">FAD</keyword>
<evidence type="ECO:0000256" key="4">
    <source>
        <dbReference type="ARBA" id="ARBA00022827"/>
    </source>
</evidence>
<dbReference type="InterPro" id="IPR016169">
    <property type="entry name" value="FAD-bd_PCMH_sub2"/>
</dbReference>
<keyword evidence="8" id="KW-1185">Reference proteome</keyword>
<reference evidence="7 8" key="1">
    <citation type="submission" date="2020-07" db="EMBL/GenBank/DDBJ databases">
        <title>Sequencing the genomes of 1000 actinobacteria strains.</title>
        <authorList>
            <person name="Klenk H.-P."/>
        </authorList>
    </citation>
    <scope>NUCLEOTIDE SEQUENCE [LARGE SCALE GENOMIC DNA]</scope>
    <source>
        <strain evidence="7 8">DSM 44121</strain>
    </source>
</reference>
<dbReference type="InterPro" id="IPR016166">
    <property type="entry name" value="FAD-bd_PCMH"/>
</dbReference>
<proteinExistence type="inferred from homology"/>
<dbReference type="InterPro" id="IPR016167">
    <property type="entry name" value="FAD-bd_PCMH_sub1"/>
</dbReference>
<keyword evidence="3" id="KW-0285">Flavoprotein</keyword>
<feature type="domain" description="FAD-binding PCMH-type" evidence="6">
    <location>
        <begin position="38"/>
        <end position="208"/>
    </location>
</feature>
<dbReference type="PROSITE" id="PS00862">
    <property type="entry name" value="OX2_COVAL_FAD"/>
    <property type="match status" value="1"/>
</dbReference>
<dbReference type="RefSeq" id="WP_182614799.1">
    <property type="nucleotide sequence ID" value="NZ_BAAATF010000005.1"/>
</dbReference>
<dbReference type="AlphaFoldDB" id="A0A7W3J6Q2"/>
<dbReference type="InterPro" id="IPR006093">
    <property type="entry name" value="Oxy_OxRdtase_FAD_BS"/>
</dbReference>
<name>A0A7W3J6Q2_9MICO</name>
<dbReference type="Gene3D" id="3.30.43.10">
    <property type="entry name" value="Uridine Diphospho-n-acetylenolpyruvylglucosamine Reductase, domain 2"/>
    <property type="match status" value="1"/>
</dbReference>
<dbReference type="Gene3D" id="3.40.462.20">
    <property type="match status" value="1"/>
</dbReference>
<evidence type="ECO:0000256" key="1">
    <source>
        <dbReference type="ARBA" id="ARBA00001974"/>
    </source>
</evidence>
<organism evidence="7 8">
    <name type="scientific">Promicromonospora sukumoe</name>
    <dbReference type="NCBI Taxonomy" id="88382"/>
    <lineage>
        <taxon>Bacteria</taxon>
        <taxon>Bacillati</taxon>
        <taxon>Actinomycetota</taxon>
        <taxon>Actinomycetes</taxon>
        <taxon>Micrococcales</taxon>
        <taxon>Promicromonosporaceae</taxon>
        <taxon>Promicromonospora</taxon>
    </lineage>
</organism>
<dbReference type="SUPFAM" id="SSF56176">
    <property type="entry name" value="FAD-binding/transporter-associated domain-like"/>
    <property type="match status" value="1"/>
</dbReference>
<evidence type="ECO:0000313" key="7">
    <source>
        <dbReference type="EMBL" id="MBA8807184.1"/>
    </source>
</evidence>
<comment type="caution">
    <text evidence="7">The sequence shown here is derived from an EMBL/GenBank/DDBJ whole genome shotgun (WGS) entry which is preliminary data.</text>
</comment>
<dbReference type="PROSITE" id="PS51387">
    <property type="entry name" value="FAD_PCMH"/>
    <property type="match status" value="1"/>
</dbReference>
<dbReference type="GO" id="GO:0071949">
    <property type="term" value="F:FAD binding"/>
    <property type="evidence" value="ECO:0007669"/>
    <property type="project" value="InterPro"/>
</dbReference>
<keyword evidence="5" id="KW-0560">Oxidoreductase</keyword>
<sequence length="458" mass="46614">MSSNELDVPALRARLDGGLVLPGDPSWDDARQAWQLTVDQHPDAVVLAASAADVVAAVELARGAGLRVAAQGTGHNASPLGSLAGTVLIKTSGMRGVVIDPGAHTALVEAGALWADVTAAAAPYGLAGLAGTAADVGVVGYSLGGGLSWLARSRGLAANQVVAAEVVTADGVLRRVDADSDPDLFWAIRGGGGSFAVVTALEFRLVELGAPLGGTLFWPIERAAEVLHAWRGWTATLPDEVTSVGRLLRFPMMDEVPEPVRGRSFVVVELVSALDGGATDAALAPLRALGPVMDTVHPCTGAELAEIHMDPPGPMPGTGDGFLLDALPAEALDAFLSVVGPEADFPVLSAEIRHLGGALAPQPAAGGAVSGFDAAFAVFCVSITPVEAAVKATHRGLDALSEVMRPWSAPTGYLNFAERAGGAPFADPATLDRLGRVKAAYDPAGTIRGNHPVAPVPA</sequence>
<gene>
    <name evidence="7" type="ORF">FHX71_001126</name>
</gene>
<dbReference type="PANTHER" id="PTHR42973">
    <property type="entry name" value="BINDING OXIDOREDUCTASE, PUTATIVE (AFU_ORTHOLOGUE AFUA_1G17690)-RELATED"/>
    <property type="match status" value="1"/>
</dbReference>
<comment type="cofactor">
    <cofactor evidence="1">
        <name>FAD</name>
        <dbReference type="ChEBI" id="CHEBI:57692"/>
    </cofactor>
</comment>
<dbReference type="Gene3D" id="3.30.465.10">
    <property type="match status" value="1"/>
</dbReference>
<evidence type="ECO:0000256" key="3">
    <source>
        <dbReference type="ARBA" id="ARBA00022630"/>
    </source>
</evidence>
<dbReference type="PANTHER" id="PTHR42973:SF39">
    <property type="entry name" value="FAD-BINDING PCMH-TYPE DOMAIN-CONTAINING PROTEIN"/>
    <property type="match status" value="1"/>
</dbReference>
<dbReference type="InterPro" id="IPR036318">
    <property type="entry name" value="FAD-bd_PCMH-like_sf"/>
</dbReference>
<dbReference type="GO" id="GO:0016491">
    <property type="term" value="F:oxidoreductase activity"/>
    <property type="evidence" value="ECO:0007669"/>
    <property type="project" value="UniProtKB-KW"/>
</dbReference>
<dbReference type="Pfam" id="PF01565">
    <property type="entry name" value="FAD_binding_4"/>
    <property type="match status" value="1"/>
</dbReference>
<evidence type="ECO:0000256" key="2">
    <source>
        <dbReference type="ARBA" id="ARBA00005466"/>
    </source>
</evidence>
<evidence type="ECO:0000259" key="6">
    <source>
        <dbReference type="PROSITE" id="PS51387"/>
    </source>
</evidence>
<protein>
    <recommendedName>
        <fullName evidence="6">FAD-binding PCMH-type domain-containing protein</fullName>
    </recommendedName>
</protein>
<accession>A0A7W3J6Q2</accession>